<proteinExistence type="predicted"/>
<accession>A0A0F9U431</accession>
<reference evidence="1" key="1">
    <citation type="journal article" date="2015" name="Nature">
        <title>Complex archaea that bridge the gap between prokaryotes and eukaryotes.</title>
        <authorList>
            <person name="Spang A."/>
            <person name="Saw J.H."/>
            <person name="Jorgensen S.L."/>
            <person name="Zaremba-Niedzwiedzka K."/>
            <person name="Martijn J."/>
            <person name="Lind A.E."/>
            <person name="van Eijk R."/>
            <person name="Schleper C."/>
            <person name="Guy L."/>
            <person name="Ettema T.J."/>
        </authorList>
    </citation>
    <scope>NUCLEOTIDE SEQUENCE</scope>
</reference>
<organism evidence="1">
    <name type="scientific">marine sediment metagenome</name>
    <dbReference type="NCBI Taxonomy" id="412755"/>
    <lineage>
        <taxon>unclassified sequences</taxon>
        <taxon>metagenomes</taxon>
        <taxon>ecological metagenomes</taxon>
    </lineage>
</organism>
<dbReference type="AlphaFoldDB" id="A0A0F9U431"/>
<evidence type="ECO:0000313" key="1">
    <source>
        <dbReference type="EMBL" id="KKN82067.1"/>
    </source>
</evidence>
<comment type="caution">
    <text evidence="1">The sequence shown here is derived from an EMBL/GenBank/DDBJ whole genome shotgun (WGS) entry which is preliminary data.</text>
</comment>
<name>A0A0F9U431_9ZZZZ</name>
<sequence>MMVENSTGYWEYRCFNCGNKFNHIYSLGPGTVIETKCDDCNTINHMDVSDTGALVLSVKADFPSTTSLGIRFSA</sequence>
<protein>
    <submittedName>
        <fullName evidence="1">Uncharacterized protein</fullName>
    </submittedName>
</protein>
<gene>
    <name evidence="1" type="ORF">LCGC14_0313340</name>
</gene>
<dbReference type="EMBL" id="LAZR01000206">
    <property type="protein sequence ID" value="KKN82067.1"/>
    <property type="molecule type" value="Genomic_DNA"/>
</dbReference>